<organism evidence="5 6">
    <name type="scientific">Pseudo-nitzschia multistriata</name>
    <dbReference type="NCBI Taxonomy" id="183589"/>
    <lineage>
        <taxon>Eukaryota</taxon>
        <taxon>Sar</taxon>
        <taxon>Stramenopiles</taxon>
        <taxon>Ochrophyta</taxon>
        <taxon>Bacillariophyta</taxon>
        <taxon>Bacillariophyceae</taxon>
        <taxon>Bacillariophycidae</taxon>
        <taxon>Bacillariales</taxon>
        <taxon>Bacillariaceae</taxon>
        <taxon>Pseudo-nitzschia</taxon>
    </lineage>
</organism>
<feature type="compositionally biased region" description="Basic and acidic residues" evidence="3">
    <location>
        <begin position="143"/>
        <end position="158"/>
    </location>
</feature>
<dbReference type="InterPro" id="IPR003186">
    <property type="entry name" value="PA28_C"/>
</dbReference>
<proteinExistence type="inferred from homology"/>
<dbReference type="OrthoDB" id="6591885at2759"/>
<keyword evidence="2" id="KW-0647">Proteasome</keyword>
<evidence type="ECO:0000256" key="1">
    <source>
        <dbReference type="ARBA" id="ARBA00005883"/>
    </source>
</evidence>
<gene>
    <name evidence="5" type="ORF">PSNMU_V1.4_AUG-EV-PASAV3_0041480</name>
</gene>
<name>A0A448Z5P1_9STRA</name>
<dbReference type="GO" id="GO:0008537">
    <property type="term" value="C:proteasome activator complex"/>
    <property type="evidence" value="ECO:0007669"/>
    <property type="project" value="InterPro"/>
</dbReference>
<evidence type="ECO:0000313" key="5">
    <source>
        <dbReference type="EMBL" id="VEU37351.1"/>
    </source>
</evidence>
<accession>A0A448Z5P1</accession>
<dbReference type="PANTHER" id="PTHR10660:SF2">
    <property type="entry name" value="LD45860P"/>
    <property type="match status" value="1"/>
</dbReference>
<feature type="region of interest" description="Disordered" evidence="3">
    <location>
        <begin position="124"/>
        <end position="165"/>
    </location>
</feature>
<dbReference type="AlphaFoldDB" id="A0A448Z5P1"/>
<keyword evidence="6" id="KW-1185">Reference proteome</keyword>
<feature type="domain" description="Proteasome activator PA28 C-terminal" evidence="4">
    <location>
        <begin position="41"/>
        <end position="124"/>
    </location>
</feature>
<dbReference type="GO" id="GO:0005654">
    <property type="term" value="C:nucleoplasm"/>
    <property type="evidence" value="ECO:0007669"/>
    <property type="project" value="TreeGrafter"/>
</dbReference>
<comment type="similarity">
    <text evidence="1">Belongs to the PA28 family.</text>
</comment>
<dbReference type="Proteomes" id="UP000291116">
    <property type="component" value="Unassembled WGS sequence"/>
</dbReference>
<sequence>MELLDSGMASVEEMQNLYSQLFPLDKLSEASNAFVGSATTASNEVVARAVATTLDQISAQNTLLAKLDLFITLHIPKIEDGGNFGVGVQLDLVKKLSEMKEAANKSIETLLAYDNARADALGKLNLPSSTTSSTKSSSATTTDGKKEEKSSESTEEKQTSSASSGPVYESRVASVVAVDTLYYSKARVIFSQTIITFVAVMDFIEKNKDKLVEPKGKSGGSNFSMY</sequence>
<dbReference type="GO" id="GO:0005737">
    <property type="term" value="C:cytoplasm"/>
    <property type="evidence" value="ECO:0007669"/>
    <property type="project" value="TreeGrafter"/>
</dbReference>
<dbReference type="GO" id="GO:0061136">
    <property type="term" value="P:regulation of proteasomal protein catabolic process"/>
    <property type="evidence" value="ECO:0007669"/>
    <property type="project" value="TreeGrafter"/>
</dbReference>
<dbReference type="GO" id="GO:2000045">
    <property type="term" value="P:regulation of G1/S transition of mitotic cell cycle"/>
    <property type="evidence" value="ECO:0007669"/>
    <property type="project" value="TreeGrafter"/>
</dbReference>
<evidence type="ECO:0000256" key="2">
    <source>
        <dbReference type="ARBA" id="ARBA00022942"/>
    </source>
</evidence>
<dbReference type="Gene3D" id="1.20.120.180">
    <property type="entry name" value="Proteasome activator pa28, C-terminal domain"/>
    <property type="match status" value="1"/>
</dbReference>
<feature type="compositionally biased region" description="Low complexity" evidence="3">
    <location>
        <begin position="128"/>
        <end position="142"/>
    </location>
</feature>
<evidence type="ECO:0000259" key="4">
    <source>
        <dbReference type="Pfam" id="PF02252"/>
    </source>
</evidence>
<evidence type="ECO:0000313" key="6">
    <source>
        <dbReference type="Proteomes" id="UP000291116"/>
    </source>
</evidence>
<dbReference type="EMBL" id="CAACVS010000122">
    <property type="protein sequence ID" value="VEU37351.1"/>
    <property type="molecule type" value="Genomic_DNA"/>
</dbReference>
<dbReference type="PANTHER" id="PTHR10660">
    <property type="entry name" value="PROTEASOME REGULATOR PA28"/>
    <property type="match status" value="1"/>
</dbReference>
<evidence type="ECO:0000256" key="3">
    <source>
        <dbReference type="SAM" id="MobiDB-lite"/>
    </source>
</evidence>
<reference evidence="5 6" key="1">
    <citation type="submission" date="2019-01" db="EMBL/GenBank/DDBJ databases">
        <authorList>
            <person name="Ferrante I. M."/>
        </authorList>
    </citation>
    <scope>NUCLEOTIDE SEQUENCE [LARGE SCALE GENOMIC DNA]</scope>
    <source>
        <strain evidence="5 6">B856</strain>
    </source>
</reference>
<dbReference type="Pfam" id="PF02252">
    <property type="entry name" value="PA28_C"/>
    <property type="match status" value="1"/>
</dbReference>
<dbReference type="InterPro" id="IPR036997">
    <property type="entry name" value="PA28_C_sf"/>
</dbReference>
<dbReference type="SUPFAM" id="SSF47216">
    <property type="entry name" value="Proteasome activator"/>
    <property type="match status" value="1"/>
</dbReference>
<dbReference type="InterPro" id="IPR036252">
    <property type="entry name" value="Proteasome_activ_sf"/>
</dbReference>
<dbReference type="GO" id="GO:0061133">
    <property type="term" value="F:endopeptidase activator activity"/>
    <property type="evidence" value="ECO:0007669"/>
    <property type="project" value="TreeGrafter"/>
</dbReference>
<dbReference type="InterPro" id="IPR009077">
    <property type="entry name" value="Proteasome_activ_PA28"/>
</dbReference>
<protein>
    <recommendedName>
        <fullName evidence="4">Proteasome activator PA28 C-terminal domain-containing protein</fullName>
    </recommendedName>
</protein>